<accession>A0ABS4VV47</accession>
<gene>
    <name evidence="1" type="ORF">JOF36_003482</name>
</gene>
<dbReference type="RefSeq" id="WP_210027961.1">
    <property type="nucleotide sequence ID" value="NZ_JAGINU010000001.1"/>
</dbReference>
<evidence type="ECO:0000313" key="1">
    <source>
        <dbReference type="EMBL" id="MBP2367786.1"/>
    </source>
</evidence>
<dbReference type="Gene3D" id="3.40.1080.10">
    <property type="entry name" value="Glutaconate Coenzyme A-transferase"/>
    <property type="match status" value="1"/>
</dbReference>
<name>A0ABS4VV47_9PSEU</name>
<sequence length="264" mass="27512">MNADPRAVANRVIWNLARQCRPDDVVIVGVATPLAAAAVLLARELLVPDLTVLLGTAVSPRTHDIAEGLVDAAAASRHAAGDYRQTEVLDALGRGRVTLQFVSPAQLDGDGAINASRVPDRDGGLQRLPGSLALADTAALVGRLVAYRAAHSRRFLVERVSFVTGAGRRTGRGIHAAVTDRAVIDFASGPPRLAAIAGGADRDDVRADCGFALGTAPSPAVMEEPPAAAVALLDTVIDPQLTRLLEVPAARAEALDRWERLVGG</sequence>
<evidence type="ECO:0000313" key="2">
    <source>
        <dbReference type="Proteomes" id="UP001519295"/>
    </source>
</evidence>
<protein>
    <submittedName>
        <fullName evidence="1">Acyl CoA:acetate/3-ketoacid CoA transferase beta subunit</fullName>
    </submittedName>
</protein>
<reference evidence="1 2" key="1">
    <citation type="submission" date="2021-03" db="EMBL/GenBank/DDBJ databases">
        <title>Sequencing the genomes of 1000 actinobacteria strains.</title>
        <authorList>
            <person name="Klenk H.-P."/>
        </authorList>
    </citation>
    <scope>NUCLEOTIDE SEQUENCE [LARGE SCALE GENOMIC DNA]</scope>
    <source>
        <strain evidence="1 2">DSM 45256</strain>
    </source>
</reference>
<dbReference type="SUPFAM" id="SSF100950">
    <property type="entry name" value="NagB/RpiA/CoA transferase-like"/>
    <property type="match status" value="1"/>
</dbReference>
<dbReference type="InterPro" id="IPR037171">
    <property type="entry name" value="NagB/RpiA_transferase-like"/>
</dbReference>
<comment type="caution">
    <text evidence="1">The sequence shown here is derived from an EMBL/GenBank/DDBJ whole genome shotgun (WGS) entry which is preliminary data.</text>
</comment>
<keyword evidence="2" id="KW-1185">Reference proteome</keyword>
<dbReference type="Proteomes" id="UP001519295">
    <property type="component" value="Unassembled WGS sequence"/>
</dbReference>
<proteinExistence type="predicted"/>
<dbReference type="EMBL" id="JAGINU010000001">
    <property type="protein sequence ID" value="MBP2367786.1"/>
    <property type="molecule type" value="Genomic_DNA"/>
</dbReference>
<dbReference type="GO" id="GO:0016740">
    <property type="term" value="F:transferase activity"/>
    <property type="evidence" value="ECO:0007669"/>
    <property type="project" value="UniProtKB-KW"/>
</dbReference>
<keyword evidence="1" id="KW-0808">Transferase</keyword>
<organism evidence="1 2">
    <name type="scientific">Pseudonocardia parietis</name>
    <dbReference type="NCBI Taxonomy" id="570936"/>
    <lineage>
        <taxon>Bacteria</taxon>
        <taxon>Bacillati</taxon>
        <taxon>Actinomycetota</taxon>
        <taxon>Actinomycetes</taxon>
        <taxon>Pseudonocardiales</taxon>
        <taxon>Pseudonocardiaceae</taxon>
        <taxon>Pseudonocardia</taxon>
    </lineage>
</organism>